<protein>
    <submittedName>
        <fullName evidence="8">Uncharacterized protein</fullName>
    </submittedName>
</protein>
<evidence type="ECO:0000256" key="7">
    <source>
        <dbReference type="ARBA" id="ARBA00023180"/>
    </source>
</evidence>
<evidence type="ECO:0000256" key="1">
    <source>
        <dbReference type="ARBA" id="ARBA00004323"/>
    </source>
</evidence>
<keyword evidence="4" id="KW-1133">Transmembrane helix</keyword>
<dbReference type="GO" id="GO:0042285">
    <property type="term" value="F:xylosyltransferase activity"/>
    <property type="evidence" value="ECO:0007669"/>
    <property type="project" value="TreeGrafter"/>
</dbReference>
<dbReference type="Pfam" id="PF01501">
    <property type="entry name" value="Glyco_transf_8"/>
    <property type="match status" value="1"/>
</dbReference>
<keyword evidence="5" id="KW-0333">Golgi apparatus</keyword>
<dbReference type="AlphaFoldDB" id="A0A835CSU5"/>
<dbReference type="GO" id="GO:0015020">
    <property type="term" value="F:glucuronosyltransferase activity"/>
    <property type="evidence" value="ECO:0007669"/>
    <property type="project" value="TreeGrafter"/>
</dbReference>
<keyword evidence="3" id="KW-0735">Signal-anchor</keyword>
<comment type="caution">
    <text evidence="8">The sequence shown here is derived from an EMBL/GenBank/DDBJ whole genome shotgun (WGS) entry which is preliminary data.</text>
</comment>
<evidence type="ECO:0000256" key="2">
    <source>
        <dbReference type="ARBA" id="ARBA00022692"/>
    </source>
</evidence>
<gene>
    <name evidence="8" type="ORF">HCN44_010426</name>
</gene>
<evidence type="ECO:0000313" key="9">
    <source>
        <dbReference type="Proteomes" id="UP000639338"/>
    </source>
</evidence>
<keyword evidence="2" id="KW-0812">Transmembrane</keyword>
<dbReference type="PANTHER" id="PTHR12270:SF25">
    <property type="entry name" value="GLYCOSYLTRANSFERASE-LIKE PROTEIN LARGE"/>
    <property type="match status" value="1"/>
</dbReference>
<evidence type="ECO:0000256" key="3">
    <source>
        <dbReference type="ARBA" id="ARBA00022968"/>
    </source>
</evidence>
<name>A0A835CSU5_APHGI</name>
<organism evidence="8 9">
    <name type="scientific">Aphidius gifuensis</name>
    <name type="common">Parasitoid wasp</name>
    <dbReference type="NCBI Taxonomy" id="684658"/>
    <lineage>
        <taxon>Eukaryota</taxon>
        <taxon>Metazoa</taxon>
        <taxon>Ecdysozoa</taxon>
        <taxon>Arthropoda</taxon>
        <taxon>Hexapoda</taxon>
        <taxon>Insecta</taxon>
        <taxon>Pterygota</taxon>
        <taxon>Neoptera</taxon>
        <taxon>Endopterygota</taxon>
        <taxon>Hymenoptera</taxon>
        <taxon>Apocrita</taxon>
        <taxon>Ichneumonoidea</taxon>
        <taxon>Braconidae</taxon>
        <taxon>Aphidiinae</taxon>
        <taxon>Aphidius</taxon>
    </lineage>
</organism>
<proteinExistence type="predicted"/>
<dbReference type="OrthoDB" id="411524at2759"/>
<evidence type="ECO:0000256" key="6">
    <source>
        <dbReference type="ARBA" id="ARBA00023136"/>
    </source>
</evidence>
<keyword evidence="7" id="KW-0325">Glycoprotein</keyword>
<dbReference type="GO" id="GO:0000139">
    <property type="term" value="C:Golgi membrane"/>
    <property type="evidence" value="ECO:0007669"/>
    <property type="project" value="UniProtKB-SubCell"/>
</dbReference>
<dbReference type="InterPro" id="IPR051292">
    <property type="entry name" value="Xyl/GlcA_transferase"/>
</dbReference>
<dbReference type="EMBL" id="JACMRX010000004">
    <property type="protein sequence ID" value="KAF7991625.1"/>
    <property type="molecule type" value="Genomic_DNA"/>
</dbReference>
<dbReference type="Gene3D" id="3.90.550.10">
    <property type="entry name" value="Spore Coat Polysaccharide Biosynthesis Protein SpsA, Chain A"/>
    <property type="match status" value="1"/>
</dbReference>
<keyword evidence="9" id="KW-1185">Reference proteome</keyword>
<dbReference type="Proteomes" id="UP000639338">
    <property type="component" value="Unassembled WGS sequence"/>
</dbReference>
<sequence length="190" mass="21765">MLTGMQFYLSAREAELKLSKETLSIPNVFVDGIHQAKDQLVNSQYHKKCDVVHIAMVCAGYNSTQSLVTVVKSIIFYRSKPIHFHLLVDEISLRTLKTLFDTWNLPEVKVSLHSAEIWIPKVSWIPNKHYSGVYGLLKLIFPDLLSQDKVLALDTDITVLADISLLWDEFDNFKNNNMLGLVENQKQLVY</sequence>
<evidence type="ECO:0000256" key="4">
    <source>
        <dbReference type="ARBA" id="ARBA00022989"/>
    </source>
</evidence>
<evidence type="ECO:0000256" key="5">
    <source>
        <dbReference type="ARBA" id="ARBA00023034"/>
    </source>
</evidence>
<reference evidence="8 9" key="1">
    <citation type="submission" date="2020-08" db="EMBL/GenBank/DDBJ databases">
        <title>Aphidius gifuensis genome sequencing and assembly.</title>
        <authorList>
            <person name="Du Z."/>
        </authorList>
    </citation>
    <scope>NUCLEOTIDE SEQUENCE [LARGE SCALE GENOMIC DNA]</scope>
    <source>
        <strain evidence="8">YNYX2018</strain>
        <tissue evidence="8">Adults</tissue>
    </source>
</reference>
<keyword evidence="6" id="KW-0472">Membrane</keyword>
<evidence type="ECO:0000313" key="8">
    <source>
        <dbReference type="EMBL" id="KAF7991625.1"/>
    </source>
</evidence>
<accession>A0A835CSU5</accession>
<dbReference type="PANTHER" id="PTHR12270">
    <property type="entry name" value="GLYCOSYLTRANSFERASE-RELATED"/>
    <property type="match status" value="1"/>
</dbReference>
<comment type="subcellular location">
    <subcellularLocation>
        <location evidence="1">Golgi apparatus membrane</location>
        <topology evidence="1">Single-pass type II membrane protein</topology>
    </subcellularLocation>
</comment>
<dbReference type="GO" id="GO:0035269">
    <property type="term" value="P:protein O-linked glycosylation via mannose"/>
    <property type="evidence" value="ECO:0007669"/>
    <property type="project" value="TreeGrafter"/>
</dbReference>
<dbReference type="InterPro" id="IPR002495">
    <property type="entry name" value="Glyco_trans_8"/>
</dbReference>
<dbReference type="SUPFAM" id="SSF53448">
    <property type="entry name" value="Nucleotide-diphospho-sugar transferases"/>
    <property type="match status" value="1"/>
</dbReference>
<dbReference type="InterPro" id="IPR029044">
    <property type="entry name" value="Nucleotide-diphossugar_trans"/>
</dbReference>